<dbReference type="Pfam" id="PF00067">
    <property type="entry name" value="p450"/>
    <property type="match status" value="1"/>
</dbReference>
<evidence type="ECO:0000256" key="5">
    <source>
        <dbReference type="ARBA" id="ARBA00023004"/>
    </source>
</evidence>
<dbReference type="InterPro" id="IPR002403">
    <property type="entry name" value="Cyt_P450_E_grp-IV"/>
</dbReference>
<feature type="signal peptide" evidence="8">
    <location>
        <begin position="1"/>
        <end position="18"/>
    </location>
</feature>
<dbReference type="SUPFAM" id="SSF48264">
    <property type="entry name" value="Cytochrome P450"/>
    <property type="match status" value="1"/>
</dbReference>
<feature type="binding site" description="axial binding residue" evidence="7">
    <location>
        <position position="439"/>
    </location>
    <ligand>
        <name>heme</name>
        <dbReference type="ChEBI" id="CHEBI:30413"/>
    </ligand>
    <ligandPart>
        <name>Fe</name>
        <dbReference type="ChEBI" id="CHEBI:18248"/>
    </ligandPart>
</feature>
<keyword evidence="6" id="KW-0503">Monooxygenase</keyword>
<keyword evidence="8" id="KW-0732">Signal</keyword>
<evidence type="ECO:0000313" key="10">
    <source>
        <dbReference type="Proteomes" id="UP001285441"/>
    </source>
</evidence>
<dbReference type="GO" id="GO:0020037">
    <property type="term" value="F:heme binding"/>
    <property type="evidence" value="ECO:0007669"/>
    <property type="project" value="InterPro"/>
</dbReference>
<evidence type="ECO:0000256" key="7">
    <source>
        <dbReference type="PIRSR" id="PIRSR602403-1"/>
    </source>
</evidence>
<evidence type="ECO:0000256" key="8">
    <source>
        <dbReference type="SAM" id="SignalP"/>
    </source>
</evidence>
<keyword evidence="7" id="KW-0349">Heme</keyword>
<dbReference type="GO" id="GO:0016705">
    <property type="term" value="F:oxidoreductase activity, acting on paired donors, with incorporation or reduction of molecular oxygen"/>
    <property type="evidence" value="ECO:0007669"/>
    <property type="project" value="InterPro"/>
</dbReference>
<keyword evidence="5 7" id="KW-0408">Iron</keyword>
<accession>A0AAE0K1E0</accession>
<dbReference type="Gene3D" id="1.10.630.10">
    <property type="entry name" value="Cytochrome P450"/>
    <property type="match status" value="1"/>
</dbReference>
<dbReference type="CDD" id="cd11041">
    <property type="entry name" value="CYP503A1-like"/>
    <property type="match status" value="1"/>
</dbReference>
<comment type="cofactor">
    <cofactor evidence="1 7">
        <name>heme</name>
        <dbReference type="ChEBI" id="CHEBI:30413"/>
    </cofactor>
</comment>
<dbReference type="GO" id="GO:0004497">
    <property type="term" value="F:monooxygenase activity"/>
    <property type="evidence" value="ECO:0007669"/>
    <property type="project" value="UniProtKB-KW"/>
</dbReference>
<evidence type="ECO:0000256" key="1">
    <source>
        <dbReference type="ARBA" id="ARBA00001971"/>
    </source>
</evidence>
<proteinExistence type="inferred from homology"/>
<protein>
    <submittedName>
        <fullName evidence="9">Cytochrome P450</fullName>
    </submittedName>
</protein>
<dbReference type="PANTHER" id="PTHR46206">
    <property type="entry name" value="CYTOCHROME P450"/>
    <property type="match status" value="1"/>
</dbReference>
<dbReference type="EMBL" id="JAULSW010000011">
    <property type="protein sequence ID" value="KAK3367922.1"/>
    <property type="molecule type" value="Genomic_DNA"/>
</dbReference>
<dbReference type="AlphaFoldDB" id="A0AAE0K1E0"/>
<dbReference type="GO" id="GO:0005506">
    <property type="term" value="F:iron ion binding"/>
    <property type="evidence" value="ECO:0007669"/>
    <property type="project" value="InterPro"/>
</dbReference>
<keyword evidence="10" id="KW-1185">Reference proteome</keyword>
<evidence type="ECO:0000256" key="2">
    <source>
        <dbReference type="ARBA" id="ARBA00010617"/>
    </source>
</evidence>
<feature type="chain" id="PRO_5041941525" evidence="8">
    <location>
        <begin position="19"/>
        <end position="504"/>
    </location>
</feature>
<keyword evidence="4" id="KW-0560">Oxidoreductase</keyword>
<dbReference type="Proteomes" id="UP001285441">
    <property type="component" value="Unassembled WGS sequence"/>
</dbReference>
<evidence type="ECO:0000256" key="4">
    <source>
        <dbReference type="ARBA" id="ARBA00023002"/>
    </source>
</evidence>
<comment type="caution">
    <text evidence="9">The sequence shown here is derived from an EMBL/GenBank/DDBJ whole genome shotgun (WGS) entry which is preliminary data.</text>
</comment>
<dbReference type="InterPro" id="IPR001128">
    <property type="entry name" value="Cyt_P450"/>
</dbReference>
<reference evidence="9" key="1">
    <citation type="journal article" date="2023" name="Mol. Phylogenet. Evol.">
        <title>Genome-scale phylogeny and comparative genomics of the fungal order Sordariales.</title>
        <authorList>
            <person name="Hensen N."/>
            <person name="Bonometti L."/>
            <person name="Westerberg I."/>
            <person name="Brannstrom I.O."/>
            <person name="Guillou S."/>
            <person name="Cros-Aarteil S."/>
            <person name="Calhoun S."/>
            <person name="Haridas S."/>
            <person name="Kuo A."/>
            <person name="Mondo S."/>
            <person name="Pangilinan J."/>
            <person name="Riley R."/>
            <person name="LaButti K."/>
            <person name="Andreopoulos B."/>
            <person name="Lipzen A."/>
            <person name="Chen C."/>
            <person name="Yan M."/>
            <person name="Daum C."/>
            <person name="Ng V."/>
            <person name="Clum A."/>
            <person name="Steindorff A."/>
            <person name="Ohm R.A."/>
            <person name="Martin F."/>
            <person name="Silar P."/>
            <person name="Natvig D.O."/>
            <person name="Lalanne C."/>
            <person name="Gautier V."/>
            <person name="Ament-Velasquez S.L."/>
            <person name="Kruys A."/>
            <person name="Hutchinson M.I."/>
            <person name="Powell A.J."/>
            <person name="Barry K."/>
            <person name="Miller A.N."/>
            <person name="Grigoriev I.V."/>
            <person name="Debuchy R."/>
            <person name="Gladieux P."/>
            <person name="Hiltunen Thoren M."/>
            <person name="Johannesson H."/>
        </authorList>
    </citation>
    <scope>NUCLEOTIDE SEQUENCE</scope>
    <source>
        <strain evidence="9">CBS 232.78</strain>
    </source>
</reference>
<gene>
    <name evidence="9" type="ORF">B0H63DRAFT_504631</name>
</gene>
<dbReference type="InterPro" id="IPR036396">
    <property type="entry name" value="Cyt_P450_sf"/>
</dbReference>
<name>A0AAE0K1E0_9PEZI</name>
<keyword evidence="3 7" id="KW-0479">Metal-binding</keyword>
<sequence length="504" mass="56356">MLLPVCLILCRIIGRARYSTVASAPVVGRGWRFEPLFLTRYRFLLGGWAITRDGWDQYSDSVFTIVRPDANITVLPPRYLNEIQNLHDDKLHAMQALSEDMGGDYSGISILVGSHLTFNVVRNKLTPKMGAMLPLLVDELEHAMKVEIPPCKGEWVSVDLSMIMTRLISRLTSRVWVGKELSRNNEWHTVNIATTENIFITALALRCLPPALHPVVAAVIPTRRRIRQGMGRVQSFLVPVIKERRRRQAEEGKLYEKPDDVLQWLMDGASDEEQAADNLAARYVYSVIGSLYTVVGALVDCLYDVSEHPEYRVPLQQEVGQALGVSGTGSVDFRSWQKGTAAKLVKMDSFMKESLRMNGPSPMSQKRIVKETLKLSDGLTLPTGAYVCMVDPSAIGRGPGDFDGFRYARLRQDPGFAERYQYTATDKDHLAFGHGRYACPGRWVAALKIKLVFAAMLERYDVSFVGESGSGGGGVARPKKLQVLELGFHDPRSRVFLRERPNIG</sequence>
<reference evidence="9" key="2">
    <citation type="submission" date="2023-06" db="EMBL/GenBank/DDBJ databases">
        <authorList>
            <consortium name="Lawrence Berkeley National Laboratory"/>
            <person name="Haridas S."/>
            <person name="Hensen N."/>
            <person name="Bonometti L."/>
            <person name="Westerberg I."/>
            <person name="Brannstrom I.O."/>
            <person name="Guillou S."/>
            <person name="Cros-Aarteil S."/>
            <person name="Calhoun S."/>
            <person name="Kuo A."/>
            <person name="Mondo S."/>
            <person name="Pangilinan J."/>
            <person name="Riley R."/>
            <person name="LaButti K."/>
            <person name="Andreopoulos B."/>
            <person name="Lipzen A."/>
            <person name="Chen C."/>
            <person name="Yanf M."/>
            <person name="Daum C."/>
            <person name="Ng V."/>
            <person name="Clum A."/>
            <person name="Steindorff A."/>
            <person name="Ohm R."/>
            <person name="Martin F."/>
            <person name="Silar P."/>
            <person name="Natvig D."/>
            <person name="Lalanne C."/>
            <person name="Gautier V."/>
            <person name="Ament-velasquez S.L."/>
            <person name="Kruys A."/>
            <person name="Hutchinson M.I."/>
            <person name="Powell A.J."/>
            <person name="Barry K."/>
            <person name="Miller A.N."/>
            <person name="Grigoriev I.V."/>
            <person name="Debuchy R."/>
            <person name="Gladieux P."/>
            <person name="Thoren M.H."/>
            <person name="Johannesson H."/>
        </authorList>
    </citation>
    <scope>NUCLEOTIDE SEQUENCE</scope>
    <source>
        <strain evidence="9">CBS 232.78</strain>
    </source>
</reference>
<evidence type="ECO:0000313" key="9">
    <source>
        <dbReference type="EMBL" id="KAK3367922.1"/>
    </source>
</evidence>
<organism evidence="9 10">
    <name type="scientific">Podospora didyma</name>
    <dbReference type="NCBI Taxonomy" id="330526"/>
    <lineage>
        <taxon>Eukaryota</taxon>
        <taxon>Fungi</taxon>
        <taxon>Dikarya</taxon>
        <taxon>Ascomycota</taxon>
        <taxon>Pezizomycotina</taxon>
        <taxon>Sordariomycetes</taxon>
        <taxon>Sordariomycetidae</taxon>
        <taxon>Sordariales</taxon>
        <taxon>Podosporaceae</taxon>
        <taxon>Podospora</taxon>
    </lineage>
</organism>
<evidence type="ECO:0000256" key="6">
    <source>
        <dbReference type="ARBA" id="ARBA00023033"/>
    </source>
</evidence>
<evidence type="ECO:0000256" key="3">
    <source>
        <dbReference type="ARBA" id="ARBA00022723"/>
    </source>
</evidence>
<comment type="similarity">
    <text evidence="2">Belongs to the cytochrome P450 family.</text>
</comment>
<dbReference type="PRINTS" id="PR00465">
    <property type="entry name" value="EP450IV"/>
</dbReference>